<dbReference type="GO" id="GO:0071788">
    <property type="term" value="P:endoplasmic reticulum tubular network maintenance"/>
    <property type="evidence" value="ECO:0007669"/>
    <property type="project" value="UniProtKB-UniRule"/>
</dbReference>
<dbReference type="PANTHER" id="PTHR22166">
    <property type="entry name" value="ENDOPLASMIC RETICULUM JUNCTION FORMATION PROTEIN LUNAPARK"/>
    <property type="match status" value="1"/>
</dbReference>
<evidence type="ECO:0000256" key="4">
    <source>
        <dbReference type="SAM" id="MobiDB-lite"/>
    </source>
</evidence>
<protein>
    <recommendedName>
        <fullName evidence="2">Endoplasmic reticulum junction formation protein lunapark</fullName>
    </recommendedName>
</protein>
<feature type="compositionally biased region" description="Basic and acidic residues" evidence="4">
    <location>
        <begin position="361"/>
        <end position="390"/>
    </location>
</feature>
<dbReference type="PANTHER" id="PTHR22166:SF12">
    <property type="entry name" value="ENDOPLASMIC RETICULUM JUNCTION FORMATION PROTEIN LUNAPARK"/>
    <property type="match status" value="1"/>
</dbReference>
<evidence type="ECO:0000259" key="5">
    <source>
        <dbReference type="Pfam" id="PF10058"/>
    </source>
</evidence>
<proteinExistence type="inferred from homology"/>
<dbReference type="InterPro" id="IPR040115">
    <property type="entry name" value="Lnp"/>
</dbReference>
<accession>A0A6G1SAN1</accession>
<feature type="domain" description="Lunapark zinc ribbon" evidence="5">
    <location>
        <begin position="268"/>
        <end position="318"/>
    </location>
</feature>
<feature type="coiled-coil region" evidence="3">
    <location>
        <begin position="11"/>
        <end position="38"/>
    </location>
</feature>
<evidence type="ECO:0000256" key="2">
    <source>
        <dbReference type="RuleBase" id="RU367073"/>
    </source>
</evidence>
<dbReference type="GO" id="GO:0098826">
    <property type="term" value="C:endoplasmic reticulum tubular network membrane"/>
    <property type="evidence" value="ECO:0007669"/>
    <property type="project" value="UniProtKB-UniRule"/>
</dbReference>
<dbReference type="GO" id="GO:0008270">
    <property type="term" value="F:zinc ion binding"/>
    <property type="evidence" value="ECO:0007669"/>
    <property type="project" value="UniProtKB-KW"/>
</dbReference>
<dbReference type="Pfam" id="PF10058">
    <property type="entry name" value="Zn_ribbon_10"/>
    <property type="match status" value="1"/>
</dbReference>
<feature type="compositionally biased region" description="Polar residues" evidence="4">
    <location>
        <begin position="155"/>
        <end position="169"/>
    </location>
</feature>
<keyword evidence="2" id="KW-1133">Transmembrane helix</keyword>
<evidence type="ECO:0000313" key="6">
    <source>
        <dbReference type="EMBL" id="MDE47555.1"/>
    </source>
</evidence>
<comment type="subcellular location">
    <subcellularLocation>
        <location evidence="2">Endoplasmic reticulum membrane</location>
        <topology evidence="2">Multi-pass membrane protein</topology>
    </subcellularLocation>
</comment>
<keyword evidence="2" id="KW-0479">Metal-binding</keyword>
<name>A0A6G1SAN1_9ACAR</name>
<comment type="function">
    <text evidence="2">Plays a role in determining ER morphology.</text>
</comment>
<evidence type="ECO:0000256" key="1">
    <source>
        <dbReference type="ARBA" id="ARBA00009940"/>
    </source>
</evidence>
<feature type="compositionally biased region" description="Basic and acidic residues" evidence="4">
    <location>
        <begin position="331"/>
        <end position="345"/>
    </location>
</feature>
<keyword evidence="2" id="KW-0256">Endoplasmic reticulum</keyword>
<evidence type="ECO:0000256" key="3">
    <source>
        <dbReference type="SAM" id="Coils"/>
    </source>
</evidence>
<dbReference type="AlphaFoldDB" id="A0A6G1SAN1"/>
<gene>
    <name evidence="6" type="primary">lnp</name>
    <name evidence="6" type="ORF">g.13971</name>
</gene>
<keyword evidence="2" id="KW-0472">Membrane</keyword>
<feature type="compositionally biased region" description="Basic and acidic residues" evidence="4">
    <location>
        <begin position="143"/>
        <end position="153"/>
    </location>
</feature>
<keyword evidence="2" id="KW-0812">Transmembrane</keyword>
<comment type="domain">
    <text evidence="2">The C4-type zinc finger motif is necessary both for its ER three-way tubular junction localization and formation.</text>
</comment>
<reference evidence="6" key="1">
    <citation type="submission" date="2018-10" db="EMBL/GenBank/DDBJ databases">
        <title>Transcriptome assembly of Aceria tosichella (Wheat curl mite) Type 2.</title>
        <authorList>
            <person name="Scully E.D."/>
            <person name="Geib S.M."/>
            <person name="Palmer N.A."/>
            <person name="Gupta A.K."/>
            <person name="Sarath G."/>
            <person name="Tatineni S."/>
        </authorList>
    </citation>
    <scope>NUCLEOTIDE SEQUENCE</scope>
    <source>
        <strain evidence="6">LincolnNE</strain>
    </source>
</reference>
<feature type="transmembrane region" description="Helical" evidence="2">
    <location>
        <begin position="41"/>
        <end position="63"/>
    </location>
</feature>
<comment type="similarity">
    <text evidence="1 2">Belongs to the lunapark family.</text>
</comment>
<keyword evidence="2" id="KW-0862">Zinc</keyword>
<feature type="region of interest" description="Disordered" evidence="4">
    <location>
        <begin position="329"/>
        <end position="407"/>
    </location>
</feature>
<feature type="region of interest" description="Disordered" evidence="4">
    <location>
        <begin position="143"/>
        <end position="189"/>
    </location>
</feature>
<organism evidence="6">
    <name type="scientific">Aceria tosichella</name>
    <name type="common">wheat curl mite</name>
    <dbReference type="NCBI Taxonomy" id="561515"/>
    <lineage>
        <taxon>Eukaryota</taxon>
        <taxon>Metazoa</taxon>
        <taxon>Ecdysozoa</taxon>
        <taxon>Arthropoda</taxon>
        <taxon>Chelicerata</taxon>
        <taxon>Arachnida</taxon>
        <taxon>Acari</taxon>
        <taxon>Acariformes</taxon>
        <taxon>Trombidiformes</taxon>
        <taxon>Prostigmata</taxon>
        <taxon>Eupodina</taxon>
        <taxon>Eriophyoidea</taxon>
        <taxon>Eriophyidae</taxon>
        <taxon>Eriophyinae</taxon>
        <taxon>Aceriini</taxon>
        <taxon>Aceria</taxon>
    </lineage>
</organism>
<keyword evidence="2" id="KW-0863">Zinc-finger</keyword>
<sequence length="407" mass="46508">MGLVFSRFYDKPSTRDTLERIEQDIQNIEERRWDKIKREQFIVQILSFIPITILIATVCILIYPTESSIRDKLLLCVPITIVNLFLWLCRRIVQWYSRWSLDNEEVRLRKLQKEKKRILEMVCETESYRVAAELLEKYDPKQLRRRERAHDRPTSPLNTTLTKISASPNRPTPAPAQQPTSASHNQSQQQLNAMSFMNQSISFHAPVLQPTPAPPPPTPNIKPMKSSNGPKPIAPMKSPLNTSIAPVVAASSVQGRPVRPVLSKDRTFFERLVDWVVADGPENRFALICRYCYGHNGMSLAEEYETINFRCCYCYNLNTTTNKRQVYDQLQSDREKSEKEAEKTIKTPAAEDEAGSSDGGGSDKDENDDPGKKGKEAKFDEDSKNNNKDESEQEDEKEDTLNAPIKA</sequence>
<comment type="caution">
    <text evidence="2">Lacks conserved residue(s) required for the propagation of feature annotation.</text>
</comment>
<keyword evidence="3" id="KW-0175">Coiled coil</keyword>
<dbReference type="InterPro" id="IPR019273">
    <property type="entry name" value="Lunapark_Znf"/>
</dbReference>
<dbReference type="EMBL" id="GGYP01002784">
    <property type="protein sequence ID" value="MDE47555.1"/>
    <property type="molecule type" value="Transcribed_RNA"/>
</dbReference>
<dbReference type="GO" id="GO:1903373">
    <property type="term" value="P:positive regulation of endoplasmic reticulum tubular network organization"/>
    <property type="evidence" value="ECO:0007669"/>
    <property type="project" value="UniProtKB-UniRule"/>
</dbReference>